<dbReference type="InterPro" id="IPR016195">
    <property type="entry name" value="Pol/histidinol_Pase-like"/>
</dbReference>
<dbReference type="OrthoDB" id="543560at2"/>
<reference evidence="1 2" key="1">
    <citation type="submission" date="2016-11" db="EMBL/GenBank/DDBJ databases">
        <authorList>
            <person name="Jaros S."/>
            <person name="Januszkiewicz K."/>
            <person name="Wedrychowicz H."/>
        </authorList>
    </citation>
    <scope>NUCLEOTIDE SEQUENCE [LARGE SCALE GENOMIC DNA]</scope>
    <source>
        <strain evidence="1 2">GAS499</strain>
    </source>
</reference>
<dbReference type="SUPFAM" id="SSF89550">
    <property type="entry name" value="PHP domain-like"/>
    <property type="match status" value="1"/>
</dbReference>
<dbReference type="Pfam" id="PF12228">
    <property type="entry name" value="DUF3604"/>
    <property type="match status" value="1"/>
</dbReference>
<evidence type="ECO:0000313" key="1">
    <source>
        <dbReference type="EMBL" id="SHL41256.1"/>
    </source>
</evidence>
<dbReference type="RefSeq" id="WP_079543099.1">
    <property type="nucleotide sequence ID" value="NZ_LT670844.1"/>
</dbReference>
<evidence type="ECO:0000313" key="2">
    <source>
        <dbReference type="Proteomes" id="UP000189935"/>
    </source>
</evidence>
<name>A0A1M7AF47_9BRAD</name>
<dbReference type="EMBL" id="LT670844">
    <property type="protein sequence ID" value="SHL41256.1"/>
    <property type="molecule type" value="Genomic_DNA"/>
</dbReference>
<dbReference type="Gene3D" id="3.20.20.140">
    <property type="entry name" value="Metal-dependent hydrolases"/>
    <property type="match status" value="1"/>
</dbReference>
<organism evidence="1 2">
    <name type="scientific">Bradyrhizobium lablabi</name>
    <dbReference type="NCBI Taxonomy" id="722472"/>
    <lineage>
        <taxon>Bacteria</taxon>
        <taxon>Pseudomonadati</taxon>
        <taxon>Pseudomonadota</taxon>
        <taxon>Alphaproteobacteria</taxon>
        <taxon>Hyphomicrobiales</taxon>
        <taxon>Nitrobacteraceae</taxon>
        <taxon>Bradyrhizobium</taxon>
    </lineage>
</organism>
<protein>
    <recommendedName>
        <fullName evidence="3">DUF3604 domain-containing protein</fullName>
    </recommendedName>
</protein>
<dbReference type="InterPro" id="IPR022028">
    <property type="entry name" value="DUF3604"/>
</dbReference>
<accession>A0A1M7AF47</accession>
<proteinExistence type="predicted"/>
<evidence type="ECO:0008006" key="3">
    <source>
        <dbReference type="Google" id="ProtNLM"/>
    </source>
</evidence>
<dbReference type="AlphaFoldDB" id="A0A1M7AF47"/>
<dbReference type="Proteomes" id="UP000189935">
    <property type="component" value="Chromosome I"/>
</dbReference>
<gene>
    <name evidence="1" type="ORF">SAMN05444159_5838</name>
</gene>
<sequence length="751" mass="82332">MLGSSYLPEHMGIATLEPAGPFVAGSHVALVLTYTAGKFGIDDTGDLKIVWRGTSDMGKPQFTEPTAANYTTVEASNGAVLHCRVDRNFTRPWVNALSIRVGRGFLRSGDTITVRLGDTRQGSPGLRLQTNVEPTFEFKVLVDAFATYQFTELPRSPEIALVAGPAARWKALLPSQNIVGEPFRLCIVAEDRWGNPTATGVGALKFKTSSAIDGLPDGLLMPRENGTFIIKGLVARTPGDIGIEILDEHGALLCRTTPLRAVANAHYRHYWGDLHAQSEETIGTNSAADYFAYARDKAFVDIVGHQGNDFQITDAFWKSLNDLTREFNAPGHFVALPGYEWSGNTGMGGDRNVFYRTEGKPIRRSSRVLVSDPSSEDCYTAEELFAALARCNEDAIVIAHVGGRYADIKLAHDGRFERAVEVHSTWGTFEWLLHDAFDRGYRVGIVCHSDDHKGRPGATQPGASTFGAIGGLTCYLMPKLDRDAVFEALRQRRHYGTTGTRLFMSVKGTFGRPVPQYADDPLLGPTSWQPASEVPMGAIVANGEVPMQLSVELIGSCPIERVDIFHGKTLKRTVRPFSPDDLGKRIRVMWSGAEYRGRGREVNWRGKASVDGNRIERVEAVNFLNPDKPLRHAKDSGVVTWDSVTTGNMAGFDLWLESGRTGVLSIETNIVSAQCDLAGLDDGEMVFEAGGLGRQLRVYRLPEGKKVTSMHLTHEVTETSQAGHDVPVYVRVTQEDGHQAWSSPIYLIKAP</sequence>